<dbReference type="GO" id="GO:0019843">
    <property type="term" value="F:rRNA binding"/>
    <property type="evidence" value="ECO:0007669"/>
    <property type="project" value="InterPro"/>
</dbReference>
<dbReference type="SUPFAM" id="SSF52954">
    <property type="entry name" value="Class II aaRS ABD-related"/>
    <property type="match status" value="1"/>
</dbReference>
<feature type="region of interest" description="Disordered" evidence="5">
    <location>
        <begin position="1"/>
        <end position="53"/>
    </location>
</feature>
<evidence type="ECO:0000313" key="7">
    <source>
        <dbReference type="EMBL" id="AFK42952.1"/>
    </source>
</evidence>
<comment type="subcellular location">
    <subcellularLocation>
        <location evidence="1">Nucleus</location>
        <location evidence="1">Nucleolus</location>
    </subcellularLocation>
</comment>
<proteinExistence type="evidence at transcript level"/>
<dbReference type="PROSITE" id="PS50833">
    <property type="entry name" value="BRIX"/>
    <property type="match status" value="1"/>
</dbReference>
<dbReference type="Pfam" id="PF04427">
    <property type="entry name" value="Brix"/>
    <property type="match status" value="1"/>
</dbReference>
<dbReference type="SMART" id="SM00879">
    <property type="entry name" value="Brix"/>
    <property type="match status" value="1"/>
</dbReference>
<evidence type="ECO:0000256" key="2">
    <source>
        <dbReference type="ARBA" id="ARBA00006369"/>
    </source>
</evidence>
<reference evidence="7" key="1">
    <citation type="submission" date="2012-05" db="EMBL/GenBank/DDBJ databases">
        <authorList>
            <person name="Krishnakumar V."/>
            <person name="Cheung F."/>
            <person name="Xiao Y."/>
            <person name="Chan A."/>
            <person name="Moskal W.A."/>
            <person name="Town C.D."/>
        </authorList>
    </citation>
    <scope>NUCLEOTIDE SEQUENCE</scope>
</reference>
<dbReference type="InterPro" id="IPR007109">
    <property type="entry name" value="Brix"/>
</dbReference>
<accession>I3SRR0</accession>
<keyword evidence="4" id="KW-0539">Nucleus</keyword>
<dbReference type="AlphaFoldDB" id="I3SRR0"/>
<dbReference type="GO" id="GO:0006364">
    <property type="term" value="P:rRNA processing"/>
    <property type="evidence" value="ECO:0007669"/>
    <property type="project" value="InterPro"/>
</dbReference>
<dbReference type="InterPro" id="IPR026532">
    <property type="entry name" value="BRX1"/>
</dbReference>
<dbReference type="GO" id="GO:0005730">
    <property type="term" value="C:nucleolus"/>
    <property type="evidence" value="ECO:0007669"/>
    <property type="project" value="UniProtKB-SubCell"/>
</dbReference>
<name>I3SRR0_LOTJA</name>
<dbReference type="PANTHER" id="PTHR13634">
    <property type="entry name" value="RIBOSOME BIOGENESIS PROTEIN BRIX"/>
    <property type="match status" value="1"/>
</dbReference>
<feature type="domain" description="Brix" evidence="6">
    <location>
        <begin position="68"/>
        <end position="264"/>
    </location>
</feature>
<evidence type="ECO:0000259" key="6">
    <source>
        <dbReference type="PROSITE" id="PS50833"/>
    </source>
</evidence>
<keyword evidence="3" id="KW-0690">Ribosome biogenesis</keyword>
<sequence length="326" mass="37722">MLKRKLAADAKKRTKKPKHETTSQPQQPSDEEHEDMEQSHESQSQVEITDKKTQKALHRDLSRYINKQRVLVFASRGIRHRDRHFMQDLRDLLPHHKKDVKLDEKGKLSVINEIAEMKNCNSTIYLESRKKQDLYMWLSKTPNGPSVKFLVQNIHTMAEVKLTGNCLKGSRPLLCFDAIFDTTPVYQLFKTLLQQLFGAPKGHPKVKPFIDHVFSFFIVDNRVWFRNYQVVYDAVEGKTNDPVLVEIGPRFVLNPVRVFSGSFGGSTLWENPHYISPNAMRASLHRRQSTKFINRTAAIAAMKQHHQDSLIPDPEVDTVFHATEQQ</sequence>
<dbReference type="PANTHER" id="PTHR13634:SF0">
    <property type="entry name" value="RIBOSOME BIOGENESIS PROTEIN BRX1 HOMOLOG"/>
    <property type="match status" value="1"/>
</dbReference>
<evidence type="ECO:0000256" key="4">
    <source>
        <dbReference type="ARBA" id="ARBA00023242"/>
    </source>
</evidence>
<comment type="similarity">
    <text evidence="2">Belongs to the BRX1 family.</text>
</comment>
<evidence type="ECO:0000256" key="1">
    <source>
        <dbReference type="ARBA" id="ARBA00004604"/>
    </source>
</evidence>
<dbReference type="EMBL" id="BT143158">
    <property type="protein sequence ID" value="AFK42952.1"/>
    <property type="molecule type" value="mRNA"/>
</dbReference>
<dbReference type="GO" id="GO:0000027">
    <property type="term" value="P:ribosomal large subunit assembly"/>
    <property type="evidence" value="ECO:0007669"/>
    <property type="project" value="TreeGrafter"/>
</dbReference>
<organism evidence="7">
    <name type="scientific">Lotus japonicus</name>
    <name type="common">Lotus corniculatus var. japonicus</name>
    <dbReference type="NCBI Taxonomy" id="34305"/>
    <lineage>
        <taxon>Eukaryota</taxon>
        <taxon>Viridiplantae</taxon>
        <taxon>Streptophyta</taxon>
        <taxon>Embryophyta</taxon>
        <taxon>Tracheophyta</taxon>
        <taxon>Spermatophyta</taxon>
        <taxon>Magnoliopsida</taxon>
        <taxon>eudicotyledons</taxon>
        <taxon>Gunneridae</taxon>
        <taxon>Pentapetalae</taxon>
        <taxon>rosids</taxon>
        <taxon>fabids</taxon>
        <taxon>Fabales</taxon>
        <taxon>Fabaceae</taxon>
        <taxon>Papilionoideae</taxon>
        <taxon>50 kb inversion clade</taxon>
        <taxon>NPAAA clade</taxon>
        <taxon>Hologalegina</taxon>
        <taxon>robinioid clade</taxon>
        <taxon>Loteae</taxon>
        <taxon>Lotus</taxon>
    </lineage>
</organism>
<evidence type="ECO:0000256" key="5">
    <source>
        <dbReference type="SAM" id="MobiDB-lite"/>
    </source>
</evidence>
<protein>
    <recommendedName>
        <fullName evidence="6">Brix domain-containing protein</fullName>
    </recommendedName>
</protein>
<feature type="compositionally biased region" description="Basic and acidic residues" evidence="5">
    <location>
        <begin position="1"/>
        <end position="11"/>
    </location>
</feature>
<evidence type="ECO:0000256" key="3">
    <source>
        <dbReference type="ARBA" id="ARBA00022517"/>
    </source>
</evidence>